<reference evidence="3" key="3">
    <citation type="submission" date="2024-02" db="EMBL/GenBank/DDBJ databases">
        <title>Comparative genomics of Cryptococcus and Kwoniella reveals pathogenesis evolution and contrasting modes of karyotype evolution via chromosome fusion or intercentromeric recombination.</title>
        <authorList>
            <person name="Coelho M.A."/>
            <person name="David-Palma M."/>
            <person name="Shea T."/>
            <person name="Bowers K."/>
            <person name="McGinley-Smith S."/>
            <person name="Mohammad A.W."/>
            <person name="Gnirke A."/>
            <person name="Yurkov A.M."/>
            <person name="Nowrousian M."/>
            <person name="Sun S."/>
            <person name="Cuomo C.A."/>
            <person name="Heitman J."/>
        </authorList>
    </citation>
    <scope>NUCLEOTIDE SEQUENCE</scope>
    <source>
        <strain evidence="3">CBS 10117</strain>
    </source>
</reference>
<dbReference type="GeneID" id="28971393"/>
<feature type="compositionally biased region" description="Low complexity" evidence="1">
    <location>
        <begin position="191"/>
        <end position="210"/>
    </location>
</feature>
<proteinExistence type="predicted"/>
<feature type="compositionally biased region" description="Acidic residues" evidence="1">
    <location>
        <begin position="169"/>
        <end position="186"/>
    </location>
</feature>
<evidence type="ECO:0000313" key="4">
    <source>
        <dbReference type="Proteomes" id="UP000078595"/>
    </source>
</evidence>
<dbReference type="AlphaFoldDB" id="A0A1A5ZVF0"/>
<dbReference type="EMBL" id="KI894036">
    <property type="protein sequence ID" value="OBR81784.1"/>
    <property type="molecule type" value="Genomic_DNA"/>
</dbReference>
<evidence type="ECO:0000313" key="3">
    <source>
        <dbReference type="EMBL" id="WWC65071.1"/>
    </source>
</evidence>
<dbReference type="OrthoDB" id="14527at2759"/>
<protein>
    <recommendedName>
        <fullName evidence="5">DUF1308 domain-containing protein</fullName>
    </recommendedName>
</protein>
<evidence type="ECO:0000256" key="1">
    <source>
        <dbReference type="SAM" id="MobiDB-lite"/>
    </source>
</evidence>
<evidence type="ECO:0000313" key="2">
    <source>
        <dbReference type="EMBL" id="OBR81784.1"/>
    </source>
</evidence>
<feature type="compositionally biased region" description="Basic residues" evidence="1">
    <location>
        <begin position="530"/>
        <end position="544"/>
    </location>
</feature>
<dbReference type="KEGG" id="kdj:28971393"/>
<dbReference type="Proteomes" id="UP000078595">
    <property type="component" value="Chromosome 10"/>
</dbReference>
<dbReference type="STRING" id="1296121.A0A1A5ZVF0"/>
<feature type="region of interest" description="Disordered" evidence="1">
    <location>
        <begin position="163"/>
        <end position="215"/>
    </location>
</feature>
<dbReference type="VEuPathDB" id="FungiDB:I303_07694"/>
<reference evidence="3" key="2">
    <citation type="submission" date="2013-07" db="EMBL/GenBank/DDBJ databases">
        <authorList>
            <consortium name="The Broad Institute Genome Sequencing Platform"/>
            <person name="Cuomo C."/>
            <person name="Litvintseva A."/>
            <person name="Chen Y."/>
            <person name="Heitman J."/>
            <person name="Sun S."/>
            <person name="Springer D."/>
            <person name="Dromer F."/>
            <person name="Young S.K."/>
            <person name="Zeng Q."/>
            <person name="Gargeya S."/>
            <person name="Fitzgerald M."/>
            <person name="Abouelleil A."/>
            <person name="Alvarado L."/>
            <person name="Berlin A.M."/>
            <person name="Chapman S.B."/>
            <person name="Dewar J."/>
            <person name="Goldberg J."/>
            <person name="Griggs A."/>
            <person name="Gujja S."/>
            <person name="Hansen M."/>
            <person name="Howarth C."/>
            <person name="Imamovic A."/>
            <person name="Larimer J."/>
            <person name="McCowan C."/>
            <person name="Murphy C."/>
            <person name="Pearson M."/>
            <person name="Priest M."/>
            <person name="Roberts A."/>
            <person name="Saif S."/>
            <person name="Shea T."/>
            <person name="Sykes S."/>
            <person name="Wortman J."/>
            <person name="Nusbaum C."/>
            <person name="Birren B."/>
        </authorList>
    </citation>
    <scope>NUCLEOTIDE SEQUENCE</scope>
    <source>
        <strain evidence="3">CBS 10117</strain>
    </source>
</reference>
<accession>A0A1A5ZVF0</accession>
<dbReference type="EMBL" id="CP144539">
    <property type="protein sequence ID" value="WWC65071.1"/>
    <property type="molecule type" value="Genomic_DNA"/>
</dbReference>
<dbReference type="RefSeq" id="XP_018259626.1">
    <property type="nucleotide sequence ID" value="XM_018410958.1"/>
</dbReference>
<sequence length="671" mass="74791">MSTAHDIQDQIDDLLQSVNKFIAEELDLAIYKAPIADYHHQNAYQQQTIIGLQKFLSAVETERDLIRSLSESKVPPKEVSSNIPYLTAVWDQVQYARWPIMGICQMIPNGKGNGITGGSGNYRDRRNQIKVDLVENGGSTWVKVNTIKESRLMAEFREQDSYVNSDYDSGSDFDDIASDPDADGEVEEKGSSSSGRNSSSSKPSSIISKGAGTSRTHISGLTNSAIEQARALVEAAKAYPRLSGFPQPKVRYVLTRLAEDPEGGYPDPRIAETFQMIRNMGVELVFASDQRTIPKRPSKLEMESVRSLRPTKKILLDLSVVVALCCESTHLELPTSKEELEARFRMLQYNSESGQVELAEHVPVTKDLRDQLELEMRHPLIQELIDRLACLTEKQVQGEGEGEDGVEFWVTHEVKSRLPAIVDIIGGESEKRRARIMFNPVDGEGKGGEEGDFWEGSRWKDNIIPVLKNLKVNVLPPEVDGTSHVNTDASTNNTSEDGFHKGFVGIVQKMLDIVDIQSSLPPLTAEEKIQKKKKFGRGKRRSRNKNPNSHLGITLESKLPSSHTLRTFLVGFEKGWTILTNNRGAVGKVLREMRLDEGLGMGGGDPGEGADDQDYLRIWVVNPSSLSEWRRKEVEEKNQKLLASLNDPKVGAHENEGRLKEGFSVERLSLD</sequence>
<name>A0A1A5ZVF0_9TREE</name>
<reference evidence="2" key="1">
    <citation type="submission" date="2013-07" db="EMBL/GenBank/DDBJ databases">
        <title>The Genome Sequence of Cryptococcus dejecticola CBS10117.</title>
        <authorList>
            <consortium name="The Broad Institute Genome Sequencing Platform"/>
            <person name="Cuomo C."/>
            <person name="Litvintseva A."/>
            <person name="Chen Y."/>
            <person name="Heitman J."/>
            <person name="Sun S."/>
            <person name="Springer D."/>
            <person name="Dromer F."/>
            <person name="Young S.K."/>
            <person name="Zeng Q."/>
            <person name="Gargeya S."/>
            <person name="Fitzgerald M."/>
            <person name="Abouelleil A."/>
            <person name="Alvarado L."/>
            <person name="Berlin A.M."/>
            <person name="Chapman S.B."/>
            <person name="Dewar J."/>
            <person name="Goldberg J."/>
            <person name="Griggs A."/>
            <person name="Gujja S."/>
            <person name="Hansen M."/>
            <person name="Howarth C."/>
            <person name="Imamovic A."/>
            <person name="Larimer J."/>
            <person name="McCowan C."/>
            <person name="Murphy C."/>
            <person name="Pearson M."/>
            <person name="Priest M."/>
            <person name="Roberts A."/>
            <person name="Saif S."/>
            <person name="Shea T."/>
            <person name="Sykes S."/>
            <person name="Wortman J."/>
            <person name="Nusbaum C."/>
            <person name="Birren B."/>
        </authorList>
    </citation>
    <scope>NUCLEOTIDE SEQUENCE [LARGE SCALE GENOMIC DNA]</scope>
    <source>
        <strain evidence="2">CBS 10117</strain>
    </source>
</reference>
<feature type="region of interest" description="Disordered" evidence="1">
    <location>
        <begin position="525"/>
        <end position="554"/>
    </location>
</feature>
<dbReference type="PANTHER" id="PTHR13379:SF0">
    <property type="entry name" value="UPF0415 PROTEIN C7ORF25"/>
    <property type="match status" value="1"/>
</dbReference>
<dbReference type="PANTHER" id="PTHR13379">
    <property type="entry name" value="UNCHARACTERIZED DUF1308"/>
    <property type="match status" value="1"/>
</dbReference>
<gene>
    <name evidence="2" type="ORF">I303_07694</name>
    <name evidence="3" type="ORF">I303_107685</name>
</gene>
<keyword evidence="4" id="KW-1185">Reference proteome</keyword>
<organism evidence="2">
    <name type="scientific">Kwoniella dejecticola CBS 10117</name>
    <dbReference type="NCBI Taxonomy" id="1296121"/>
    <lineage>
        <taxon>Eukaryota</taxon>
        <taxon>Fungi</taxon>
        <taxon>Dikarya</taxon>
        <taxon>Basidiomycota</taxon>
        <taxon>Agaricomycotina</taxon>
        <taxon>Tremellomycetes</taxon>
        <taxon>Tremellales</taxon>
        <taxon>Cryptococcaceae</taxon>
        <taxon>Kwoniella</taxon>
    </lineage>
</organism>
<evidence type="ECO:0008006" key="5">
    <source>
        <dbReference type="Google" id="ProtNLM"/>
    </source>
</evidence>